<gene>
    <name evidence="1" type="ordered locus">MXAN_2191</name>
</gene>
<accession>Q1DAA9</accession>
<dbReference type="EMBL" id="CP000113">
    <property type="protein sequence ID" value="ABF86630.1"/>
    <property type="molecule type" value="Genomic_DNA"/>
</dbReference>
<dbReference type="KEGG" id="mxa:MXAN_2191"/>
<evidence type="ECO:0000313" key="2">
    <source>
        <dbReference type="Proteomes" id="UP000002402"/>
    </source>
</evidence>
<keyword evidence="2" id="KW-1185">Reference proteome</keyword>
<organism evidence="1 2">
    <name type="scientific">Myxococcus xanthus (strain DK1622)</name>
    <dbReference type="NCBI Taxonomy" id="246197"/>
    <lineage>
        <taxon>Bacteria</taxon>
        <taxon>Pseudomonadati</taxon>
        <taxon>Myxococcota</taxon>
        <taxon>Myxococcia</taxon>
        <taxon>Myxococcales</taxon>
        <taxon>Cystobacterineae</taxon>
        <taxon>Myxococcaceae</taxon>
        <taxon>Myxococcus</taxon>
    </lineage>
</organism>
<protein>
    <submittedName>
        <fullName evidence="1">Uncharacterized protein</fullName>
    </submittedName>
</protein>
<dbReference type="GeneID" id="41359582"/>
<sequence>MRVLSSMAAIPRVLAMMFCLFGAQALASYATVLDGTVLLSADNTSRYLVAGGARFFIPSTQWSLYSSANLVVMSQSSIDAITQIPRDGTLAREKGQIAIYVFVGGMPWWIPNPTELDFWDDWKTINEIPSYWEAPFQDYSIQQVLLRERTGTQIYIWTTGLKIPITNASDLAYYGGESNVKTVPLGTLANHSDSEPYCGAILRERSSSTSYYLGYSAGLMRRYATTSAPHAVVPDGALSSFPVTTSGPYCIQ</sequence>
<proteinExistence type="predicted"/>
<dbReference type="RefSeq" id="WP_011552269.1">
    <property type="nucleotide sequence ID" value="NC_008095.1"/>
</dbReference>
<evidence type="ECO:0000313" key="1">
    <source>
        <dbReference type="EMBL" id="ABF86630.1"/>
    </source>
</evidence>
<dbReference type="AlphaFoldDB" id="Q1DAA9"/>
<reference evidence="1 2" key="1">
    <citation type="journal article" date="2006" name="Proc. Natl. Acad. Sci. U.S.A.">
        <title>Evolution of sensory complexity recorded in a myxobacterial genome.</title>
        <authorList>
            <person name="Goldman B.S."/>
            <person name="Nierman W.C."/>
            <person name="Kaiser D."/>
            <person name="Slater S.C."/>
            <person name="Durkin A.S."/>
            <person name="Eisen J.A."/>
            <person name="Ronning C.M."/>
            <person name="Barbazuk W.B."/>
            <person name="Blanchard M."/>
            <person name="Field C."/>
            <person name="Halling C."/>
            <person name="Hinkle G."/>
            <person name="Iartchuk O."/>
            <person name="Kim H.S."/>
            <person name="Mackenzie C."/>
            <person name="Madupu R."/>
            <person name="Miller N."/>
            <person name="Shvartsbeyn A."/>
            <person name="Sullivan S.A."/>
            <person name="Vaudin M."/>
            <person name="Wiegand R."/>
            <person name="Kaplan H.B."/>
        </authorList>
    </citation>
    <scope>NUCLEOTIDE SEQUENCE [LARGE SCALE GENOMIC DNA]</scope>
    <source>
        <strain evidence="2">DK1622</strain>
    </source>
</reference>
<dbReference type="Proteomes" id="UP000002402">
    <property type="component" value="Chromosome"/>
</dbReference>
<dbReference type="HOGENOM" id="CLU_1085141_0_0_7"/>
<dbReference type="STRING" id="246197.MXAN_2191"/>
<name>Q1DAA9_MYXXD</name>
<dbReference type="OrthoDB" id="5383452at2"/>
<dbReference type="EnsemblBacteria" id="ABF86630">
    <property type="protein sequence ID" value="ABF86630"/>
    <property type="gene ID" value="MXAN_2191"/>
</dbReference>